<dbReference type="AlphaFoldDB" id="A0A0M3IBH9"/>
<organism evidence="1 2">
    <name type="scientific">Ascaris lumbricoides</name>
    <name type="common">Giant roundworm</name>
    <dbReference type="NCBI Taxonomy" id="6252"/>
    <lineage>
        <taxon>Eukaryota</taxon>
        <taxon>Metazoa</taxon>
        <taxon>Ecdysozoa</taxon>
        <taxon>Nematoda</taxon>
        <taxon>Chromadorea</taxon>
        <taxon>Rhabditida</taxon>
        <taxon>Spirurina</taxon>
        <taxon>Ascaridomorpha</taxon>
        <taxon>Ascaridoidea</taxon>
        <taxon>Ascarididae</taxon>
        <taxon>Ascaris</taxon>
    </lineage>
</organism>
<reference evidence="2" key="1">
    <citation type="submission" date="2017-02" db="UniProtKB">
        <authorList>
            <consortium name="WormBaseParasite"/>
        </authorList>
    </citation>
    <scope>IDENTIFICATION</scope>
</reference>
<evidence type="ECO:0000313" key="2">
    <source>
        <dbReference type="WBParaSite" id="ALUE_0001507901-mRNA-1"/>
    </source>
</evidence>
<accession>A0A0M3IBH9</accession>
<evidence type="ECO:0000313" key="1">
    <source>
        <dbReference type="Proteomes" id="UP000036681"/>
    </source>
</evidence>
<proteinExistence type="predicted"/>
<keyword evidence="1" id="KW-1185">Reference proteome</keyword>
<sequence length="106" mass="11309">MATSLRVMPPMTSAPFLFNHPTRIPPLLPVPTHIPPPPMPAGMLAWLITRGPLTRASPTVSSGSGRSSVSSAAGNTNLDWVSTYLLPLLKTFVGTVLCLVECCRIE</sequence>
<dbReference type="WBParaSite" id="ALUE_0001507901-mRNA-1">
    <property type="protein sequence ID" value="ALUE_0001507901-mRNA-1"/>
    <property type="gene ID" value="ALUE_0001507901"/>
</dbReference>
<name>A0A0M3IBH9_ASCLU</name>
<dbReference type="Proteomes" id="UP000036681">
    <property type="component" value="Unplaced"/>
</dbReference>
<protein>
    <submittedName>
        <fullName evidence="2">Uncharacterized protein</fullName>
    </submittedName>
</protein>